<keyword evidence="2" id="KW-0560">Oxidoreductase</keyword>
<dbReference type="Pfam" id="PF11807">
    <property type="entry name" value="UstYa"/>
    <property type="match status" value="1"/>
</dbReference>
<evidence type="ECO:0008006" key="8">
    <source>
        <dbReference type="Google" id="ProtNLM"/>
    </source>
</evidence>
<dbReference type="GO" id="GO:0016491">
    <property type="term" value="F:oxidoreductase activity"/>
    <property type="evidence" value="ECO:0007669"/>
    <property type="project" value="UniProtKB-KW"/>
</dbReference>
<protein>
    <recommendedName>
        <fullName evidence="8">Tat pathway signal sequence</fullName>
    </recommendedName>
</protein>
<proteinExistence type="inferred from homology"/>
<keyword evidence="5" id="KW-0812">Transmembrane</keyword>
<comment type="pathway">
    <text evidence="1">Mycotoxin biosynthesis.</text>
</comment>
<evidence type="ECO:0000256" key="1">
    <source>
        <dbReference type="ARBA" id="ARBA00004685"/>
    </source>
</evidence>
<comment type="caution">
    <text evidence="6">The sequence shown here is derived from an EMBL/GenBank/DDBJ whole genome shotgun (WGS) entry which is preliminary data.</text>
</comment>
<evidence type="ECO:0000313" key="6">
    <source>
        <dbReference type="EMBL" id="KAK1842744.1"/>
    </source>
</evidence>
<evidence type="ECO:0000256" key="4">
    <source>
        <dbReference type="SAM" id="MobiDB-lite"/>
    </source>
</evidence>
<evidence type="ECO:0000313" key="7">
    <source>
        <dbReference type="Proteomes" id="UP001243330"/>
    </source>
</evidence>
<name>A0AAD9E9E8_9PEZI</name>
<dbReference type="InterPro" id="IPR021765">
    <property type="entry name" value="UstYa-like"/>
</dbReference>
<dbReference type="PANTHER" id="PTHR33365:SF11">
    <property type="entry name" value="TAT PATHWAY SIGNAL SEQUENCE"/>
    <property type="match status" value="1"/>
</dbReference>
<dbReference type="AlphaFoldDB" id="A0AAD9E9E8"/>
<evidence type="ECO:0000256" key="3">
    <source>
        <dbReference type="ARBA" id="ARBA00035112"/>
    </source>
</evidence>
<keyword evidence="5" id="KW-1133">Transmembrane helix</keyword>
<gene>
    <name evidence="6" type="ORF">CCHR01_14623</name>
</gene>
<organism evidence="6 7">
    <name type="scientific">Colletotrichum chrysophilum</name>
    <dbReference type="NCBI Taxonomy" id="1836956"/>
    <lineage>
        <taxon>Eukaryota</taxon>
        <taxon>Fungi</taxon>
        <taxon>Dikarya</taxon>
        <taxon>Ascomycota</taxon>
        <taxon>Pezizomycotina</taxon>
        <taxon>Sordariomycetes</taxon>
        <taxon>Hypocreomycetidae</taxon>
        <taxon>Glomerellales</taxon>
        <taxon>Glomerellaceae</taxon>
        <taxon>Colletotrichum</taxon>
        <taxon>Colletotrichum gloeosporioides species complex</taxon>
    </lineage>
</organism>
<reference evidence="6" key="1">
    <citation type="submission" date="2023-01" db="EMBL/GenBank/DDBJ databases">
        <title>Colletotrichum chrysophilum M932 genome sequence.</title>
        <authorList>
            <person name="Baroncelli R."/>
        </authorList>
    </citation>
    <scope>NUCLEOTIDE SEQUENCE</scope>
    <source>
        <strain evidence="6">M932</strain>
    </source>
</reference>
<keyword evidence="7" id="KW-1185">Reference proteome</keyword>
<dbReference type="EMBL" id="JAQOWY010000397">
    <property type="protein sequence ID" value="KAK1842744.1"/>
    <property type="molecule type" value="Genomic_DNA"/>
</dbReference>
<feature type="compositionally biased region" description="Basic and acidic residues" evidence="4">
    <location>
        <begin position="1"/>
        <end position="11"/>
    </location>
</feature>
<dbReference type="Proteomes" id="UP001243330">
    <property type="component" value="Unassembled WGS sequence"/>
</dbReference>
<dbReference type="GO" id="GO:0043386">
    <property type="term" value="P:mycotoxin biosynthetic process"/>
    <property type="evidence" value="ECO:0007669"/>
    <property type="project" value="InterPro"/>
</dbReference>
<feature type="transmembrane region" description="Helical" evidence="5">
    <location>
        <begin position="49"/>
        <end position="68"/>
    </location>
</feature>
<comment type="similarity">
    <text evidence="3">Belongs to the ustYa family.</text>
</comment>
<evidence type="ECO:0000256" key="5">
    <source>
        <dbReference type="SAM" id="Phobius"/>
    </source>
</evidence>
<feature type="region of interest" description="Disordered" evidence="4">
    <location>
        <begin position="1"/>
        <end position="41"/>
    </location>
</feature>
<dbReference type="PANTHER" id="PTHR33365">
    <property type="entry name" value="YALI0B05434P"/>
    <property type="match status" value="1"/>
</dbReference>
<keyword evidence="5" id="KW-0472">Membrane</keyword>
<accession>A0AAD9E9E8</accession>
<sequence length="303" mass="35573">MKDDLRDEMPAHGRSSSEMPLLLSPQDAPAPAPAPKPRSCKFSSQTGRLEVIIVLLVFLIILQSVFLWKGSYCFGEPTGAPDRSRSNRANSPVPEFRTQTQEFYNTTSEYGIWKVPWTEAEWMRWYKNWEALYPPGRGMVKVIDPGQYAGIPPPMDDFEGKEPPTDGGYRYELATTHQLHCLWVMQRYFYEIQAGLRRGDHWSTFFHINHCTDYLRWSLLCKADTTLEGWDEEQLNNPNPHPRHRGPSGLHAPHQCTDYKQVYSWMEENRWYDLKSMDNDIPENSTYQNWTTIWERTRKWMET</sequence>
<evidence type="ECO:0000256" key="2">
    <source>
        <dbReference type="ARBA" id="ARBA00023002"/>
    </source>
</evidence>
<feature type="region of interest" description="Disordered" evidence="4">
    <location>
        <begin position="232"/>
        <end position="252"/>
    </location>
</feature>